<reference evidence="3" key="1">
    <citation type="submission" date="2022-03" db="EMBL/GenBank/DDBJ databases">
        <title>ESBL-producing Moellerella wisconsensis and Escherichia marmotae isolated from wild game meat.</title>
        <authorList>
            <person name="Biggel M."/>
        </authorList>
    </citation>
    <scope>NUCLEOTIDE SEQUENCE</scope>
    <source>
        <strain evidence="3">W51</strain>
    </source>
</reference>
<dbReference type="Gene3D" id="3.90.1580.10">
    <property type="entry name" value="paralog of FGE (formylglycine-generating enzyme)"/>
    <property type="match status" value="1"/>
</dbReference>
<organism evidence="3 4">
    <name type="scientific">Moellerella wisconsensis</name>
    <dbReference type="NCBI Taxonomy" id="158849"/>
    <lineage>
        <taxon>Bacteria</taxon>
        <taxon>Pseudomonadati</taxon>
        <taxon>Pseudomonadota</taxon>
        <taxon>Gammaproteobacteria</taxon>
        <taxon>Enterobacterales</taxon>
        <taxon>Morganellaceae</taxon>
        <taxon>Moellerella</taxon>
    </lineage>
</organism>
<keyword evidence="1" id="KW-0732">Signal</keyword>
<name>A0A9Q8V3N6_9GAMM</name>
<dbReference type="PANTHER" id="PTHR23150:SF19">
    <property type="entry name" value="FORMYLGLYCINE-GENERATING ENZYME"/>
    <property type="match status" value="1"/>
</dbReference>
<evidence type="ECO:0000313" key="4">
    <source>
        <dbReference type="Proteomes" id="UP000829116"/>
    </source>
</evidence>
<dbReference type="InterPro" id="IPR042095">
    <property type="entry name" value="SUMF_sf"/>
</dbReference>
<dbReference type="GO" id="GO:0120147">
    <property type="term" value="F:formylglycine-generating oxidase activity"/>
    <property type="evidence" value="ECO:0007669"/>
    <property type="project" value="TreeGrafter"/>
</dbReference>
<gene>
    <name evidence="3" type="ORF">MNY72_01535</name>
</gene>
<feature type="chain" id="PRO_5040500671" evidence="1">
    <location>
        <begin position="24"/>
        <end position="517"/>
    </location>
</feature>
<sequence length="517" mass="58948">MKSNLPLLTLSFSVILSSIPAYAQWDDKFVNPKAQKDDLILPFPCDGSMVFRQVSIPLNKPLQDYAITLGQEGDEWGFLEQTRSEHIAGSFKITGKDKGRYYLIAKYPVTELQYSALQNALSGQECPKPSNKLRRPQVNVSWADAMQFADQYNQWLRKTHPEALPAEDGAKGFLRLPTETEWEFAARGGLAVSTAEFRDMRFPMPEGINQYVWYAGAQSSNGDLQLTGLLNPNPLGLHDMLGNVSEMMFEPFRLNKLDRQHGQAGGYIVRGGNYLTTEADIRSSWRQEEPYYTNTGPNKNKFTGFRLVMVAPALTSRERIKEIGKEWQQLGTQNTQLQTADSSINNINNISSKVQDEALKKQLSELKNELRANAQLRDEQRDQAIRTSLQLGAFLCTKLKDDGEFYDRLNGLYDKNCGNEQQDSTCQRRKEQLDEHKKTLDFIVSYYADTLVDMGTTYDQTQVNHQVTVVRQLMETRGKSNLNTYLSTYTQNLQGYWKNGKVSRNEWLKSCKQISNK</sequence>
<dbReference type="SUPFAM" id="SSF56436">
    <property type="entry name" value="C-type lectin-like"/>
    <property type="match status" value="1"/>
</dbReference>
<dbReference type="InterPro" id="IPR016187">
    <property type="entry name" value="CTDL_fold"/>
</dbReference>
<protein>
    <submittedName>
        <fullName evidence="3">Formylglycine-generating enzyme family protein</fullName>
    </submittedName>
</protein>
<accession>A0A9Q8V3N6</accession>
<dbReference type="InterPro" id="IPR005532">
    <property type="entry name" value="SUMF_dom"/>
</dbReference>
<dbReference type="PANTHER" id="PTHR23150">
    <property type="entry name" value="SULFATASE MODIFYING FACTOR 1, 2"/>
    <property type="match status" value="1"/>
</dbReference>
<evidence type="ECO:0000256" key="1">
    <source>
        <dbReference type="SAM" id="SignalP"/>
    </source>
</evidence>
<dbReference type="RefSeq" id="WP_241540777.1">
    <property type="nucleotide sequence ID" value="NZ_CAWQWH010000001.1"/>
</dbReference>
<feature type="domain" description="Sulfatase-modifying factor enzyme-like" evidence="2">
    <location>
        <begin position="100"/>
        <end position="308"/>
    </location>
</feature>
<dbReference type="InterPro" id="IPR051043">
    <property type="entry name" value="Sulfatase_Mod_Factor_Kinase"/>
</dbReference>
<evidence type="ECO:0000259" key="2">
    <source>
        <dbReference type="Pfam" id="PF03781"/>
    </source>
</evidence>
<feature type="signal peptide" evidence="1">
    <location>
        <begin position="1"/>
        <end position="23"/>
    </location>
</feature>
<dbReference type="Pfam" id="PF03781">
    <property type="entry name" value="FGE-sulfatase"/>
    <property type="match status" value="1"/>
</dbReference>
<dbReference type="Proteomes" id="UP000829116">
    <property type="component" value="Chromosome"/>
</dbReference>
<proteinExistence type="predicted"/>
<dbReference type="AlphaFoldDB" id="A0A9Q8V3N6"/>
<dbReference type="EMBL" id="CP093245">
    <property type="protein sequence ID" value="UNH31038.1"/>
    <property type="molecule type" value="Genomic_DNA"/>
</dbReference>
<evidence type="ECO:0000313" key="3">
    <source>
        <dbReference type="EMBL" id="UNH31038.1"/>
    </source>
</evidence>